<evidence type="ECO:0000256" key="6">
    <source>
        <dbReference type="ARBA" id="ARBA00023163"/>
    </source>
</evidence>
<dbReference type="HAMAP" id="MF_00945_B">
    <property type="entry name" value="NusA_B"/>
    <property type="match status" value="1"/>
</dbReference>
<dbReference type="Gene3D" id="2.40.50.140">
    <property type="entry name" value="Nucleic acid-binding proteins"/>
    <property type="match status" value="1"/>
</dbReference>
<dbReference type="AlphaFoldDB" id="A0A2V1K6F2"/>
<dbReference type="GO" id="GO:0005829">
    <property type="term" value="C:cytosol"/>
    <property type="evidence" value="ECO:0007669"/>
    <property type="project" value="TreeGrafter"/>
</dbReference>
<gene>
    <name evidence="7" type="primary">nusA</name>
    <name evidence="9" type="ORF">DD236_09980</name>
</gene>
<dbReference type="InterPro" id="IPR025249">
    <property type="entry name" value="TF_NusA_KH_1st"/>
</dbReference>
<comment type="subcellular location">
    <subcellularLocation>
        <location evidence="7">Cytoplasm</location>
    </subcellularLocation>
</comment>
<dbReference type="Pfam" id="PF08529">
    <property type="entry name" value="NusA_N"/>
    <property type="match status" value="1"/>
</dbReference>
<evidence type="ECO:0000313" key="10">
    <source>
        <dbReference type="Proteomes" id="UP000245283"/>
    </source>
</evidence>
<dbReference type="InterPro" id="IPR013735">
    <property type="entry name" value="TF_NusA_N"/>
</dbReference>
<evidence type="ECO:0000313" key="9">
    <source>
        <dbReference type="EMBL" id="PWF25758.1"/>
    </source>
</evidence>
<dbReference type="SMART" id="SM00316">
    <property type="entry name" value="S1"/>
    <property type="match status" value="1"/>
</dbReference>
<dbReference type="InterPro" id="IPR036555">
    <property type="entry name" value="NusA_N_sf"/>
</dbReference>
<proteinExistence type="inferred from homology"/>
<dbReference type="PROSITE" id="PS50084">
    <property type="entry name" value="KH_TYPE_1"/>
    <property type="match status" value="1"/>
</dbReference>
<keyword evidence="2 7" id="KW-0963">Cytoplasm</keyword>
<dbReference type="GO" id="GO:0006353">
    <property type="term" value="P:DNA-templated transcription termination"/>
    <property type="evidence" value="ECO:0007669"/>
    <property type="project" value="UniProtKB-UniRule"/>
</dbReference>
<dbReference type="InterPro" id="IPR010213">
    <property type="entry name" value="TF_NusA"/>
</dbReference>
<evidence type="ECO:0000256" key="7">
    <source>
        <dbReference type="HAMAP-Rule" id="MF_00945"/>
    </source>
</evidence>
<dbReference type="Proteomes" id="UP000245283">
    <property type="component" value="Unassembled WGS sequence"/>
</dbReference>
<evidence type="ECO:0000256" key="1">
    <source>
        <dbReference type="ARBA" id="ARBA00022472"/>
    </source>
</evidence>
<dbReference type="CDD" id="cd02134">
    <property type="entry name" value="KH-II_NusA_rpt1"/>
    <property type="match status" value="1"/>
</dbReference>
<evidence type="ECO:0000259" key="8">
    <source>
        <dbReference type="PROSITE" id="PS50126"/>
    </source>
</evidence>
<dbReference type="Gene3D" id="3.30.300.20">
    <property type="match status" value="2"/>
</dbReference>
<dbReference type="Pfam" id="PF26594">
    <property type="entry name" value="KH_NusA_2nd"/>
    <property type="match status" value="1"/>
</dbReference>
<dbReference type="FunFam" id="3.30.300.20:FF:000002">
    <property type="entry name" value="Transcription termination/antitermination protein NusA"/>
    <property type="match status" value="1"/>
</dbReference>
<evidence type="ECO:0000256" key="4">
    <source>
        <dbReference type="ARBA" id="ARBA00022884"/>
    </source>
</evidence>
<reference evidence="10" key="1">
    <citation type="submission" date="2018-05" db="EMBL/GenBank/DDBJ databases">
        <authorList>
            <person name="Li Y."/>
        </authorList>
    </citation>
    <scope>NUCLEOTIDE SEQUENCE [LARGE SCALE GENOMIC DNA]</scope>
    <source>
        <strain evidence="10">sk1b4</strain>
    </source>
</reference>
<keyword evidence="5 7" id="KW-0805">Transcription regulation</keyword>
<dbReference type="InterPro" id="IPR058582">
    <property type="entry name" value="KH_NusA_2nd"/>
</dbReference>
<comment type="function">
    <text evidence="7">Participates in both transcription termination and antitermination.</text>
</comment>
<dbReference type="SUPFAM" id="SSF54814">
    <property type="entry name" value="Prokaryotic type KH domain (KH-domain type II)"/>
    <property type="match status" value="2"/>
</dbReference>
<dbReference type="NCBIfam" id="TIGR01953">
    <property type="entry name" value="NusA"/>
    <property type="match status" value="1"/>
</dbReference>
<dbReference type="CDD" id="cd22529">
    <property type="entry name" value="KH-II_NusA_rpt2"/>
    <property type="match status" value="1"/>
</dbReference>
<feature type="domain" description="S1 motif" evidence="8">
    <location>
        <begin position="112"/>
        <end position="180"/>
    </location>
</feature>
<comment type="caution">
    <text evidence="9">The sequence shown here is derived from an EMBL/GenBank/DDBJ whole genome shotgun (WGS) entry which is preliminary data.</text>
</comment>
<dbReference type="InterPro" id="IPR009019">
    <property type="entry name" value="KH_sf_prok-type"/>
</dbReference>
<name>A0A2V1K6F2_9ACTO</name>
<dbReference type="GO" id="GO:0003723">
    <property type="term" value="F:RNA binding"/>
    <property type="evidence" value="ECO:0007669"/>
    <property type="project" value="UniProtKB-UniRule"/>
</dbReference>
<keyword evidence="1 7" id="KW-0806">Transcription termination</keyword>
<sequence length="334" mass="36770">MDIQMNELRIVESELGISVGVLVEAIEDALLHAYQRVPGAIREARVEMDRTTGKVTVWAPEVDDEGNKIGEFDDTPGDFGRIATATAKSIIAQRLRDAESDRVLGSFKGKQGEIVSGVVQQASTRSESRDIRVDVGEHEAVLRSEEQVPTEHFHHGDHIRALVLDVTVTPRGASVRLSRSHPDFVRRLFEQEVPEIQDGTVELVALAREAGHRSKVAVWTADADLNAKGACIGHNGQRVRAITTELNGEKIDIVDYDDDQATFIAASLSPAKVLRVDILSRDQRQARAIVPDEQTSLAIGKEAQNVRLAAKLTGWSIDIRKKSEDPLAEEEQEI</sequence>
<comment type="subunit">
    <text evidence="7">Monomer. Binds directly to the core enzyme of the DNA-dependent RNA polymerase and to nascent RNA.</text>
</comment>
<dbReference type="PROSITE" id="PS50126">
    <property type="entry name" value="S1"/>
    <property type="match status" value="1"/>
</dbReference>
<dbReference type="CDD" id="cd04455">
    <property type="entry name" value="S1_NusA"/>
    <property type="match status" value="1"/>
</dbReference>
<dbReference type="SUPFAM" id="SSF50249">
    <property type="entry name" value="Nucleic acid-binding proteins"/>
    <property type="match status" value="1"/>
</dbReference>
<evidence type="ECO:0000256" key="3">
    <source>
        <dbReference type="ARBA" id="ARBA00022814"/>
    </source>
</evidence>
<comment type="similarity">
    <text evidence="7">Belongs to the NusA family.</text>
</comment>
<keyword evidence="4 7" id="KW-0694">RNA-binding</keyword>
<dbReference type="EMBL" id="QETB01000005">
    <property type="protein sequence ID" value="PWF25758.1"/>
    <property type="molecule type" value="Genomic_DNA"/>
</dbReference>
<dbReference type="PANTHER" id="PTHR22648">
    <property type="entry name" value="TRANSCRIPTION TERMINATION FACTOR NUSA"/>
    <property type="match status" value="1"/>
</dbReference>
<dbReference type="PANTHER" id="PTHR22648:SF0">
    <property type="entry name" value="TRANSCRIPTION TERMINATION_ANTITERMINATION PROTEIN NUSA"/>
    <property type="match status" value="1"/>
</dbReference>
<dbReference type="InterPro" id="IPR012340">
    <property type="entry name" value="NA-bd_OB-fold"/>
</dbReference>
<dbReference type="OrthoDB" id="9807233at2"/>
<organism evidence="9 10">
    <name type="scientific">Ancrocorticia populi</name>
    <dbReference type="NCBI Taxonomy" id="2175228"/>
    <lineage>
        <taxon>Bacteria</taxon>
        <taxon>Bacillati</taxon>
        <taxon>Actinomycetota</taxon>
        <taxon>Actinomycetes</taxon>
        <taxon>Actinomycetales</taxon>
        <taxon>Actinomycetaceae</taxon>
        <taxon>Ancrocorticia</taxon>
    </lineage>
</organism>
<dbReference type="Gene3D" id="3.30.1480.10">
    <property type="entry name" value="NusA, N-terminal domain"/>
    <property type="match status" value="1"/>
</dbReference>
<dbReference type="InterPro" id="IPR030842">
    <property type="entry name" value="TF_NusA_bacterial"/>
</dbReference>
<accession>A0A2V1K6F2</accession>
<dbReference type="SUPFAM" id="SSF69705">
    <property type="entry name" value="Transcription factor NusA, N-terminal domain"/>
    <property type="match status" value="1"/>
</dbReference>
<dbReference type="GO" id="GO:0031564">
    <property type="term" value="P:transcription antitermination"/>
    <property type="evidence" value="ECO:0007669"/>
    <property type="project" value="UniProtKB-UniRule"/>
</dbReference>
<dbReference type="InterPro" id="IPR015946">
    <property type="entry name" value="KH_dom-like_a/b"/>
</dbReference>
<protein>
    <recommendedName>
        <fullName evidence="7">Transcription termination/antitermination protein NusA</fullName>
    </recommendedName>
</protein>
<dbReference type="Pfam" id="PF13184">
    <property type="entry name" value="KH_NusA_1st"/>
    <property type="match status" value="1"/>
</dbReference>
<dbReference type="InterPro" id="IPR003029">
    <property type="entry name" value="S1_domain"/>
</dbReference>
<dbReference type="GO" id="GO:0003700">
    <property type="term" value="F:DNA-binding transcription factor activity"/>
    <property type="evidence" value="ECO:0007669"/>
    <property type="project" value="InterPro"/>
</dbReference>
<evidence type="ECO:0000256" key="2">
    <source>
        <dbReference type="ARBA" id="ARBA00022490"/>
    </source>
</evidence>
<keyword evidence="6 7" id="KW-0804">Transcription</keyword>
<keyword evidence="10" id="KW-1185">Reference proteome</keyword>
<keyword evidence="3 7" id="KW-0889">Transcription antitermination</keyword>
<evidence type="ECO:0000256" key="5">
    <source>
        <dbReference type="ARBA" id="ARBA00023015"/>
    </source>
</evidence>
<dbReference type="RefSeq" id="WP_109094247.1">
    <property type="nucleotide sequence ID" value="NZ_CAMELQ010000015.1"/>
</dbReference>
<dbReference type="FunFam" id="3.30.300.20:FF:000005">
    <property type="entry name" value="Transcription termination/antitermination protein NusA"/>
    <property type="match status" value="1"/>
</dbReference>